<dbReference type="InterPro" id="IPR011050">
    <property type="entry name" value="Pectin_lyase_fold/virulence"/>
</dbReference>
<evidence type="ECO:0000313" key="5">
    <source>
        <dbReference type="EMBL" id="SNR31355.1"/>
    </source>
</evidence>
<dbReference type="GO" id="GO:0004650">
    <property type="term" value="F:polygalacturonase activity"/>
    <property type="evidence" value="ECO:0007669"/>
    <property type="project" value="InterPro"/>
</dbReference>
<dbReference type="InterPro" id="IPR012334">
    <property type="entry name" value="Pectin_lyas_fold"/>
</dbReference>
<organism evidence="5 6">
    <name type="scientific">Lutibacter agarilyticus</name>
    <dbReference type="NCBI Taxonomy" id="1109740"/>
    <lineage>
        <taxon>Bacteria</taxon>
        <taxon>Pseudomonadati</taxon>
        <taxon>Bacteroidota</taxon>
        <taxon>Flavobacteriia</taxon>
        <taxon>Flavobacteriales</taxon>
        <taxon>Flavobacteriaceae</taxon>
        <taxon>Lutibacter</taxon>
    </lineage>
</organism>
<evidence type="ECO:0000313" key="6">
    <source>
        <dbReference type="Proteomes" id="UP000198384"/>
    </source>
</evidence>
<keyword evidence="6" id="KW-1185">Reference proteome</keyword>
<dbReference type="RefSeq" id="WP_089379806.1">
    <property type="nucleotide sequence ID" value="NZ_FZNT01000001.1"/>
</dbReference>
<accession>A0A238VAD3</accession>
<dbReference type="Proteomes" id="UP000198384">
    <property type="component" value="Unassembled WGS sequence"/>
</dbReference>
<keyword evidence="2 4" id="KW-0378">Hydrolase</keyword>
<dbReference type="SUPFAM" id="SSF51126">
    <property type="entry name" value="Pectin lyase-like"/>
    <property type="match status" value="1"/>
</dbReference>
<sequence>MKKIFLIIILCFSLQIIAKEYNVLDYGAKADGVTLDTKAVQTAIDLCSKEGGGTVLIPSGKTVLIGTIYMKDFVTLHVENGAVLLGSPNYEDYATDTHKNTYKNEPHMDRCLIFARDAKSFAIEGYGTIDGNGYMKNFSKKKGGRPMLLRFMNCSKIHMRDITLINPAAWTSAWLYCDEIVVDGIKIHSRVNNNGDGLDFDGCTNVRVSNSSFDTSDDSICLQTSRADKPCKDIVITNCVFTSKWAAMRIGLASRGNFESVTVSNCTFHDIQDAGLKIQMNEGGEMKNMSFSNLVMKNVPRPIFMTFCQQRAGVDAPMDMLPMKAMHSFVFDGIIADNSELDKNSAFFITGMPNNYITDIQLTNVQFTVSGGGTKEDASNKIKEYTLETLGDWWPEFGKVGTLPASGIYARHIKGLFINNVQINTVNADVRLPIIFDDVLDSNVSNIFINRKPLSKNQIRRN</sequence>
<proteinExistence type="inferred from homology"/>
<dbReference type="Gene3D" id="2.160.20.10">
    <property type="entry name" value="Single-stranded right-handed beta-helix, Pectin lyase-like"/>
    <property type="match status" value="1"/>
</dbReference>
<dbReference type="EMBL" id="FZNT01000001">
    <property type="protein sequence ID" value="SNR31355.1"/>
    <property type="molecule type" value="Genomic_DNA"/>
</dbReference>
<dbReference type="AlphaFoldDB" id="A0A238VAD3"/>
<dbReference type="PANTHER" id="PTHR31339">
    <property type="entry name" value="PECTIN LYASE-RELATED"/>
    <property type="match status" value="1"/>
</dbReference>
<dbReference type="Pfam" id="PF00295">
    <property type="entry name" value="Glyco_hydro_28"/>
    <property type="match status" value="1"/>
</dbReference>
<dbReference type="GO" id="GO:0005975">
    <property type="term" value="P:carbohydrate metabolic process"/>
    <property type="evidence" value="ECO:0007669"/>
    <property type="project" value="InterPro"/>
</dbReference>
<protein>
    <submittedName>
        <fullName evidence="5">Glycosyl hydrolases family 28</fullName>
    </submittedName>
</protein>
<evidence type="ECO:0000256" key="1">
    <source>
        <dbReference type="ARBA" id="ARBA00008834"/>
    </source>
</evidence>
<comment type="similarity">
    <text evidence="1 4">Belongs to the glycosyl hydrolase 28 family.</text>
</comment>
<evidence type="ECO:0000256" key="3">
    <source>
        <dbReference type="ARBA" id="ARBA00023295"/>
    </source>
</evidence>
<name>A0A238VAD3_9FLAO</name>
<dbReference type="OrthoDB" id="9795222at2"/>
<dbReference type="PANTHER" id="PTHR31339:SF9">
    <property type="entry name" value="PLASMIN AND FIBRONECTIN-BINDING PROTEIN A"/>
    <property type="match status" value="1"/>
</dbReference>
<gene>
    <name evidence="5" type="ORF">SAMN06265371_101130</name>
</gene>
<keyword evidence="3 4" id="KW-0326">Glycosidase</keyword>
<dbReference type="InterPro" id="IPR051801">
    <property type="entry name" value="GH28_Enzymes"/>
</dbReference>
<evidence type="ECO:0000256" key="2">
    <source>
        <dbReference type="ARBA" id="ARBA00022801"/>
    </source>
</evidence>
<dbReference type="InterPro" id="IPR000743">
    <property type="entry name" value="Glyco_hydro_28"/>
</dbReference>
<evidence type="ECO:0000256" key="4">
    <source>
        <dbReference type="RuleBase" id="RU361169"/>
    </source>
</evidence>
<reference evidence="5 6" key="1">
    <citation type="submission" date="2017-06" db="EMBL/GenBank/DDBJ databases">
        <authorList>
            <person name="Kim H.J."/>
            <person name="Triplett B.A."/>
        </authorList>
    </citation>
    <scope>NUCLEOTIDE SEQUENCE [LARGE SCALE GENOMIC DNA]</scope>
    <source>
        <strain evidence="5 6">DSM 29150</strain>
    </source>
</reference>